<reference evidence="8" key="1">
    <citation type="submission" date="2016-11" db="EMBL/GenBank/DDBJ databases">
        <authorList>
            <person name="Varghese N."/>
            <person name="Submissions S."/>
        </authorList>
    </citation>
    <scope>NUCLEOTIDE SEQUENCE [LARGE SCALE GENOMIC DNA]</scope>
    <source>
        <strain evidence="8">DSM 15292</strain>
    </source>
</reference>
<dbReference type="EMBL" id="FSRC01000002">
    <property type="protein sequence ID" value="SIO01118.1"/>
    <property type="molecule type" value="Genomic_DNA"/>
</dbReference>
<evidence type="ECO:0000256" key="5">
    <source>
        <dbReference type="ARBA" id="ARBA00023136"/>
    </source>
</evidence>
<feature type="transmembrane region" description="Helical" evidence="6">
    <location>
        <begin position="412"/>
        <end position="429"/>
    </location>
</feature>
<keyword evidence="5 6" id="KW-0472">Membrane</keyword>
<keyword evidence="2" id="KW-1003">Cell membrane</keyword>
<dbReference type="AlphaFoldDB" id="A0A1N6G0S0"/>
<evidence type="ECO:0000256" key="3">
    <source>
        <dbReference type="ARBA" id="ARBA00022692"/>
    </source>
</evidence>
<dbReference type="Gene3D" id="1.20.1740.10">
    <property type="entry name" value="Amino acid/polyamine transporter I"/>
    <property type="match status" value="1"/>
</dbReference>
<evidence type="ECO:0000256" key="2">
    <source>
        <dbReference type="ARBA" id="ARBA00022475"/>
    </source>
</evidence>
<dbReference type="InterPro" id="IPR002293">
    <property type="entry name" value="AA/rel_permease1"/>
</dbReference>
<evidence type="ECO:0000313" key="7">
    <source>
        <dbReference type="EMBL" id="SIO01118.1"/>
    </source>
</evidence>
<dbReference type="Proteomes" id="UP000185221">
    <property type="component" value="Unassembled WGS sequence"/>
</dbReference>
<evidence type="ECO:0000256" key="6">
    <source>
        <dbReference type="SAM" id="Phobius"/>
    </source>
</evidence>
<feature type="transmembrane region" description="Helical" evidence="6">
    <location>
        <begin position="387"/>
        <end position="406"/>
    </location>
</feature>
<dbReference type="GO" id="GO:0005886">
    <property type="term" value="C:plasma membrane"/>
    <property type="evidence" value="ECO:0007669"/>
    <property type="project" value="UniProtKB-SubCell"/>
</dbReference>
<feature type="transmembrane region" description="Helical" evidence="6">
    <location>
        <begin position="46"/>
        <end position="66"/>
    </location>
</feature>
<comment type="subcellular location">
    <subcellularLocation>
        <location evidence="1">Cell membrane</location>
        <topology evidence="1">Multi-pass membrane protein</topology>
    </subcellularLocation>
</comment>
<feature type="transmembrane region" description="Helical" evidence="6">
    <location>
        <begin position="12"/>
        <end position="40"/>
    </location>
</feature>
<dbReference type="Pfam" id="PF13520">
    <property type="entry name" value="AA_permease_2"/>
    <property type="match status" value="1"/>
</dbReference>
<evidence type="ECO:0000256" key="1">
    <source>
        <dbReference type="ARBA" id="ARBA00004651"/>
    </source>
</evidence>
<feature type="transmembrane region" description="Helical" evidence="6">
    <location>
        <begin position="346"/>
        <end position="367"/>
    </location>
</feature>
<organism evidence="7 8">
    <name type="scientific">Algoriphagus halophilus</name>
    <dbReference type="NCBI Taxonomy" id="226505"/>
    <lineage>
        <taxon>Bacteria</taxon>
        <taxon>Pseudomonadati</taxon>
        <taxon>Bacteroidota</taxon>
        <taxon>Cytophagia</taxon>
        <taxon>Cytophagales</taxon>
        <taxon>Cyclobacteriaceae</taxon>
        <taxon>Algoriphagus</taxon>
    </lineage>
</organism>
<protein>
    <submittedName>
        <fullName evidence="7">Amino acid/polyamine/organocation transporter, APC superfamily</fullName>
    </submittedName>
</protein>
<evidence type="ECO:0000313" key="8">
    <source>
        <dbReference type="Proteomes" id="UP000185221"/>
    </source>
</evidence>
<dbReference type="PANTHER" id="PTHR42770">
    <property type="entry name" value="AMINO ACID TRANSPORTER-RELATED"/>
    <property type="match status" value="1"/>
</dbReference>
<dbReference type="GO" id="GO:0022857">
    <property type="term" value="F:transmembrane transporter activity"/>
    <property type="evidence" value="ECO:0007669"/>
    <property type="project" value="InterPro"/>
</dbReference>
<dbReference type="OrthoDB" id="9806937at2"/>
<dbReference type="STRING" id="226505.SAMN05444394_2880"/>
<sequence length="438" mass="47522">MGNNQTGLKREIGILGVVTNVLSISIGSGIFLLPALVFVILGNGSILAYIFCGLIFLALGLCFAEVSSRISDTGGMYVYIERAFGPLAGFLANITYLFGVAVLACAALLNAMADIASTSFPLLQESWARILFFVLILGIISLLSVRGIKDSMVFVKLLTFTKVLAILALVIFGFSAINIENIMWTGFPEFSKIGEASLLLIFAFLGGELALSIGGEMKNPKRTAPLGFVIGIFGVVLIFCLIHLAVQGVLGQTLIDNQDAPLAELAKNLAGNIGFILILIVSFIAVWSTFSSIFLLKNRILYAGAVDGLLPKIFAKLHPKYGTPAIAILFLAILELVIASTGTFRYLLILVTANSILIYFGAILAFFKFRLIDKKTGPEVFKVKGGYFIGVFALIALAWVFSRLPWVEIQGVFISLVTLILIYFTLNYLKIKREKEIT</sequence>
<feature type="transmembrane region" description="Helical" evidence="6">
    <location>
        <begin position="270"/>
        <end position="296"/>
    </location>
</feature>
<gene>
    <name evidence="7" type="ORF">SAMN05444394_2880</name>
</gene>
<evidence type="ECO:0000256" key="4">
    <source>
        <dbReference type="ARBA" id="ARBA00022989"/>
    </source>
</evidence>
<name>A0A1N6G0S0_9BACT</name>
<feature type="transmembrane region" description="Helical" evidence="6">
    <location>
        <begin position="157"/>
        <end position="177"/>
    </location>
</feature>
<keyword evidence="3 6" id="KW-0812">Transmembrane</keyword>
<accession>A0A1N6G0S0</accession>
<feature type="transmembrane region" description="Helical" evidence="6">
    <location>
        <begin position="197"/>
        <end position="214"/>
    </location>
</feature>
<feature type="transmembrane region" description="Helical" evidence="6">
    <location>
        <begin position="226"/>
        <end position="250"/>
    </location>
</feature>
<feature type="transmembrane region" description="Helical" evidence="6">
    <location>
        <begin position="127"/>
        <end position="145"/>
    </location>
</feature>
<keyword evidence="8" id="KW-1185">Reference proteome</keyword>
<proteinExistence type="predicted"/>
<feature type="transmembrane region" description="Helical" evidence="6">
    <location>
        <begin position="87"/>
        <end position="112"/>
    </location>
</feature>
<dbReference type="RefSeq" id="WP_074225676.1">
    <property type="nucleotide sequence ID" value="NZ_FSRC01000002.1"/>
</dbReference>
<keyword evidence="4 6" id="KW-1133">Transmembrane helix</keyword>
<feature type="transmembrane region" description="Helical" evidence="6">
    <location>
        <begin position="321"/>
        <end position="340"/>
    </location>
</feature>
<dbReference type="PIRSF" id="PIRSF006060">
    <property type="entry name" value="AA_transporter"/>
    <property type="match status" value="1"/>
</dbReference>
<dbReference type="InterPro" id="IPR050367">
    <property type="entry name" value="APC_superfamily"/>
</dbReference>
<dbReference type="PANTHER" id="PTHR42770:SF7">
    <property type="entry name" value="MEMBRANE PROTEIN"/>
    <property type="match status" value="1"/>
</dbReference>